<accession>A0AAD5S7Z0</accession>
<dbReference type="EMBL" id="JADGJD010000919">
    <property type="protein sequence ID" value="KAJ3047672.1"/>
    <property type="molecule type" value="Genomic_DNA"/>
</dbReference>
<evidence type="ECO:0000313" key="1">
    <source>
        <dbReference type="EMBL" id="KAJ3047672.1"/>
    </source>
</evidence>
<evidence type="ECO:0000313" key="2">
    <source>
        <dbReference type="Proteomes" id="UP001212841"/>
    </source>
</evidence>
<name>A0AAD5S7Z0_9FUNG</name>
<gene>
    <name evidence="1" type="ORF">HK097_011308</name>
</gene>
<protein>
    <submittedName>
        <fullName evidence="1">Uncharacterized protein</fullName>
    </submittedName>
</protein>
<organism evidence="1 2">
    <name type="scientific">Rhizophlyctis rosea</name>
    <dbReference type="NCBI Taxonomy" id="64517"/>
    <lineage>
        <taxon>Eukaryota</taxon>
        <taxon>Fungi</taxon>
        <taxon>Fungi incertae sedis</taxon>
        <taxon>Chytridiomycota</taxon>
        <taxon>Chytridiomycota incertae sedis</taxon>
        <taxon>Chytridiomycetes</taxon>
        <taxon>Rhizophlyctidales</taxon>
        <taxon>Rhizophlyctidaceae</taxon>
        <taxon>Rhizophlyctis</taxon>
    </lineage>
</organism>
<keyword evidence="2" id="KW-1185">Reference proteome</keyword>
<reference evidence="1" key="1">
    <citation type="submission" date="2020-05" db="EMBL/GenBank/DDBJ databases">
        <title>Phylogenomic resolution of chytrid fungi.</title>
        <authorList>
            <person name="Stajich J.E."/>
            <person name="Amses K."/>
            <person name="Simmons R."/>
            <person name="Seto K."/>
            <person name="Myers J."/>
            <person name="Bonds A."/>
            <person name="Quandt C.A."/>
            <person name="Barry K."/>
            <person name="Liu P."/>
            <person name="Grigoriev I."/>
            <person name="Longcore J.E."/>
            <person name="James T.Y."/>
        </authorList>
    </citation>
    <scope>NUCLEOTIDE SEQUENCE</scope>
    <source>
        <strain evidence="1">JEL0318</strain>
    </source>
</reference>
<sequence length="69" mass="7757">MNRGRTATPKFFNSTLPQATRDSERLLNIHIVPFARKAHDVTKAIANKATINKSVPDHIKNKAKKVSDF</sequence>
<dbReference type="AlphaFoldDB" id="A0AAD5S7Z0"/>
<comment type="caution">
    <text evidence="1">The sequence shown here is derived from an EMBL/GenBank/DDBJ whole genome shotgun (WGS) entry which is preliminary data.</text>
</comment>
<proteinExistence type="predicted"/>
<dbReference type="Proteomes" id="UP001212841">
    <property type="component" value="Unassembled WGS sequence"/>
</dbReference>